<name>A0A7C9MPD7_9BACT</name>
<reference evidence="10 11" key="1">
    <citation type="submission" date="2020-01" db="EMBL/GenBank/DDBJ databases">
        <title>Genome sequence of Desulfovibrio aerotolerans DSM 16695(T).</title>
        <authorList>
            <person name="Karnachuk O."/>
            <person name="Avakyan M."/>
            <person name="Mardanov A."/>
            <person name="Kadnikov V."/>
            <person name="Ravin N."/>
        </authorList>
    </citation>
    <scope>NUCLEOTIDE SEQUENCE [LARGE SCALE GENOMIC DNA]</scope>
    <source>
        <strain evidence="10 11">DSM 16695</strain>
    </source>
</reference>
<comment type="caution">
    <text evidence="10">The sequence shown here is derived from an EMBL/GenBank/DDBJ whole genome shotgun (WGS) entry which is preliminary data.</text>
</comment>
<evidence type="ECO:0000256" key="5">
    <source>
        <dbReference type="ARBA" id="ARBA00022737"/>
    </source>
</evidence>
<sequence length="194" mass="20472">MSVSDLFREAATGLKSLFVGLGITGKAFTRPAVTVIYPRQEVGNLDTYRGHVELIGREDKPGVPRCIACGACTRACPSQCLSVACPIGGGSGSGHENMEGVEMAGELIARAATMAPAPQKGCKLPGAFIYDYSLCSLCGQCVRACPVDSLRFSQHVYFVGASRADFRLDLLARLTRQAVNAPAPTPAVPLEEHA</sequence>
<evidence type="ECO:0000256" key="6">
    <source>
        <dbReference type="ARBA" id="ARBA00022967"/>
    </source>
</evidence>
<evidence type="ECO:0000256" key="1">
    <source>
        <dbReference type="ARBA" id="ARBA00001966"/>
    </source>
</evidence>
<dbReference type="InterPro" id="IPR010226">
    <property type="entry name" value="NADH_quinone_OxRdtase_chainI"/>
</dbReference>
<dbReference type="AlphaFoldDB" id="A0A7C9MPD7"/>
<feature type="domain" description="4Fe-4S ferredoxin-type" evidence="9">
    <location>
        <begin position="126"/>
        <end position="155"/>
    </location>
</feature>
<evidence type="ECO:0000256" key="2">
    <source>
        <dbReference type="ARBA" id="ARBA00010277"/>
    </source>
</evidence>
<protein>
    <submittedName>
        <fullName evidence="10">[Fe-S]-binding protein</fullName>
    </submittedName>
</protein>
<evidence type="ECO:0000313" key="10">
    <source>
        <dbReference type="EMBL" id="MYL83612.1"/>
    </source>
</evidence>
<keyword evidence="3" id="KW-0004">4Fe-4S</keyword>
<evidence type="ECO:0000313" key="11">
    <source>
        <dbReference type="Proteomes" id="UP000482487"/>
    </source>
</evidence>
<dbReference type="Proteomes" id="UP000482487">
    <property type="component" value="Unassembled WGS sequence"/>
</dbReference>
<dbReference type="OrthoDB" id="9808559at2"/>
<accession>A0A7C9MPD7</accession>
<dbReference type="PROSITE" id="PS51379">
    <property type="entry name" value="4FE4S_FER_2"/>
    <property type="match status" value="2"/>
</dbReference>
<gene>
    <name evidence="10" type="ORF">GTA51_10795</name>
</gene>
<dbReference type="Pfam" id="PF00037">
    <property type="entry name" value="Fer4"/>
    <property type="match status" value="1"/>
</dbReference>
<dbReference type="Pfam" id="PF12800">
    <property type="entry name" value="Fer4_4"/>
    <property type="match status" value="1"/>
</dbReference>
<comment type="cofactor">
    <cofactor evidence="1">
        <name>[4Fe-4S] cluster</name>
        <dbReference type="ChEBI" id="CHEBI:49883"/>
    </cofactor>
</comment>
<dbReference type="RefSeq" id="WP_160961002.1">
    <property type="nucleotide sequence ID" value="NZ_WVUD01000017.1"/>
</dbReference>
<keyword evidence="5" id="KW-0677">Repeat</keyword>
<dbReference type="GO" id="GO:0009060">
    <property type="term" value="P:aerobic respiration"/>
    <property type="evidence" value="ECO:0007669"/>
    <property type="project" value="TreeGrafter"/>
</dbReference>
<dbReference type="GO" id="GO:0046872">
    <property type="term" value="F:metal ion binding"/>
    <property type="evidence" value="ECO:0007669"/>
    <property type="project" value="UniProtKB-KW"/>
</dbReference>
<comment type="similarity">
    <text evidence="2">Belongs to the complex I 23 kDa subunit family.</text>
</comment>
<dbReference type="SUPFAM" id="SSF46548">
    <property type="entry name" value="alpha-helical ferredoxin"/>
    <property type="match status" value="1"/>
</dbReference>
<dbReference type="PROSITE" id="PS00198">
    <property type="entry name" value="4FE4S_FER_1"/>
    <property type="match status" value="2"/>
</dbReference>
<keyword evidence="6" id="KW-1278">Translocase</keyword>
<evidence type="ECO:0000256" key="8">
    <source>
        <dbReference type="ARBA" id="ARBA00023014"/>
    </source>
</evidence>
<keyword evidence="8" id="KW-0411">Iron-sulfur</keyword>
<organism evidence="10 11">
    <name type="scientific">Solidesulfovibrio aerotolerans</name>
    <dbReference type="NCBI Taxonomy" id="295255"/>
    <lineage>
        <taxon>Bacteria</taxon>
        <taxon>Pseudomonadati</taxon>
        <taxon>Thermodesulfobacteriota</taxon>
        <taxon>Desulfovibrionia</taxon>
        <taxon>Desulfovibrionales</taxon>
        <taxon>Desulfovibrionaceae</taxon>
        <taxon>Solidesulfovibrio</taxon>
    </lineage>
</organism>
<evidence type="ECO:0000256" key="3">
    <source>
        <dbReference type="ARBA" id="ARBA00022485"/>
    </source>
</evidence>
<dbReference type="EMBL" id="WVUD01000017">
    <property type="protein sequence ID" value="MYL83612.1"/>
    <property type="molecule type" value="Genomic_DNA"/>
</dbReference>
<feature type="domain" description="4Fe-4S ferredoxin-type" evidence="9">
    <location>
        <begin position="59"/>
        <end position="86"/>
    </location>
</feature>
<dbReference type="InterPro" id="IPR017900">
    <property type="entry name" value="4Fe4S_Fe_S_CS"/>
</dbReference>
<dbReference type="GO" id="GO:0016020">
    <property type="term" value="C:membrane"/>
    <property type="evidence" value="ECO:0007669"/>
    <property type="project" value="InterPro"/>
</dbReference>
<evidence type="ECO:0000259" key="9">
    <source>
        <dbReference type="PROSITE" id="PS51379"/>
    </source>
</evidence>
<dbReference type="GO" id="GO:0003954">
    <property type="term" value="F:NADH dehydrogenase activity"/>
    <property type="evidence" value="ECO:0007669"/>
    <property type="project" value="TreeGrafter"/>
</dbReference>
<dbReference type="Gene3D" id="3.30.70.3270">
    <property type="match status" value="1"/>
</dbReference>
<dbReference type="InterPro" id="IPR017896">
    <property type="entry name" value="4Fe4S_Fe-S-bd"/>
</dbReference>
<dbReference type="PANTHER" id="PTHR10849:SF20">
    <property type="entry name" value="NADH DEHYDROGENASE [UBIQUINONE] IRON-SULFUR PROTEIN 8, MITOCHONDRIAL"/>
    <property type="match status" value="1"/>
</dbReference>
<evidence type="ECO:0000256" key="4">
    <source>
        <dbReference type="ARBA" id="ARBA00022723"/>
    </source>
</evidence>
<evidence type="ECO:0000256" key="7">
    <source>
        <dbReference type="ARBA" id="ARBA00023004"/>
    </source>
</evidence>
<keyword evidence="11" id="KW-1185">Reference proteome</keyword>
<dbReference type="PANTHER" id="PTHR10849">
    <property type="entry name" value="NADH DEHYDROGENASE UBIQUINONE IRON-SULFUR PROTEIN 8, MITOCHONDRIAL"/>
    <property type="match status" value="1"/>
</dbReference>
<proteinExistence type="inferred from homology"/>
<dbReference type="GO" id="GO:0051539">
    <property type="term" value="F:4 iron, 4 sulfur cluster binding"/>
    <property type="evidence" value="ECO:0007669"/>
    <property type="project" value="UniProtKB-KW"/>
</dbReference>
<keyword evidence="4" id="KW-0479">Metal-binding</keyword>
<keyword evidence="7" id="KW-0408">Iron</keyword>